<organism evidence="1 2">
    <name type="scientific">Sphaerisporangium melleum</name>
    <dbReference type="NCBI Taxonomy" id="321316"/>
    <lineage>
        <taxon>Bacteria</taxon>
        <taxon>Bacillati</taxon>
        <taxon>Actinomycetota</taxon>
        <taxon>Actinomycetes</taxon>
        <taxon>Streptosporangiales</taxon>
        <taxon>Streptosporangiaceae</taxon>
        <taxon>Sphaerisporangium</taxon>
    </lineage>
</organism>
<reference evidence="1" key="1">
    <citation type="journal article" date="2014" name="Int. J. Syst. Evol. Microbiol.">
        <title>Complete genome sequence of Corynebacterium casei LMG S-19264T (=DSM 44701T), isolated from a smear-ripened cheese.</title>
        <authorList>
            <consortium name="US DOE Joint Genome Institute (JGI-PGF)"/>
            <person name="Walter F."/>
            <person name="Albersmeier A."/>
            <person name="Kalinowski J."/>
            <person name="Ruckert C."/>
        </authorList>
    </citation>
    <scope>NUCLEOTIDE SEQUENCE</scope>
    <source>
        <strain evidence="1">JCM 13064</strain>
    </source>
</reference>
<dbReference type="RefSeq" id="WP_189160843.1">
    <property type="nucleotide sequence ID" value="NZ_BMNT01000001.1"/>
</dbReference>
<evidence type="ECO:0000313" key="2">
    <source>
        <dbReference type="Proteomes" id="UP000645217"/>
    </source>
</evidence>
<name>A0A917VBZ9_9ACTN</name>
<dbReference type="EMBL" id="BMNT01000001">
    <property type="protein sequence ID" value="GGK61169.1"/>
    <property type="molecule type" value="Genomic_DNA"/>
</dbReference>
<gene>
    <name evidence="1" type="ORF">GCM10007964_00330</name>
</gene>
<proteinExistence type="predicted"/>
<accession>A0A917VBZ9</accession>
<comment type="caution">
    <text evidence="1">The sequence shown here is derived from an EMBL/GenBank/DDBJ whole genome shotgun (WGS) entry which is preliminary data.</text>
</comment>
<reference evidence="1" key="2">
    <citation type="submission" date="2020-09" db="EMBL/GenBank/DDBJ databases">
        <authorList>
            <person name="Sun Q."/>
            <person name="Ohkuma M."/>
        </authorList>
    </citation>
    <scope>NUCLEOTIDE SEQUENCE</scope>
    <source>
        <strain evidence="1">JCM 13064</strain>
    </source>
</reference>
<protein>
    <submittedName>
        <fullName evidence="1">Uncharacterized protein</fullName>
    </submittedName>
</protein>
<sequence length="153" mass="15887">MAITDGVFVATYLDALNNVIALNLSSSSAFKIALFTNSLVPDFSQTGAAYGSSPLNTAEVSGTGYTSGGAALSGAVFEELSGSPGTARWTFTSPVQWTSSTITNARGGLFYVPGISNRAVLLRTFGQDYSTQAGDLTVNFHADGVWKNLLVAS</sequence>
<dbReference type="Proteomes" id="UP000645217">
    <property type="component" value="Unassembled WGS sequence"/>
</dbReference>
<dbReference type="AlphaFoldDB" id="A0A917VBZ9"/>
<keyword evidence="2" id="KW-1185">Reference proteome</keyword>
<evidence type="ECO:0000313" key="1">
    <source>
        <dbReference type="EMBL" id="GGK61169.1"/>
    </source>
</evidence>